<dbReference type="RefSeq" id="WP_341744765.1">
    <property type="nucleotide sequence ID" value="NZ_CP151407.1"/>
</dbReference>
<dbReference type="Pfam" id="PF16963">
    <property type="entry name" value="PelD_GGDEF"/>
    <property type="match status" value="1"/>
</dbReference>
<feature type="transmembrane region" description="Helical" evidence="2">
    <location>
        <begin position="43"/>
        <end position="63"/>
    </location>
</feature>
<feature type="transmembrane region" description="Helical" evidence="2">
    <location>
        <begin position="117"/>
        <end position="137"/>
    </location>
</feature>
<evidence type="ECO:0000313" key="4">
    <source>
        <dbReference type="EMBL" id="WZJ23434.1"/>
    </source>
</evidence>
<evidence type="ECO:0000256" key="1">
    <source>
        <dbReference type="SAM" id="MobiDB-lite"/>
    </source>
</evidence>
<proteinExistence type="predicted"/>
<dbReference type="Gene3D" id="3.30.70.2880">
    <property type="match status" value="1"/>
</dbReference>
<sequence length="463" mass="51535">MTQLHLPGSPGSDHSKTERQSQHDEAAGWSLSDSLTSPIRHRWAVAGEIALLPVIGLLIGYLINPEDFLFMESQYPWIWLAPSILALRYGPMPGLAGCVTILVAWAATHGVESFPKIYFMGGLIQIMLIGEFSSLWINKNRRTDAMHEYLSERFQALTHQHYLLRLSHDRLEQDLIAKPMAMRDAIAAMQHDISVSGNSQESANTLLRVLAQYCQIEEATLLAVDDDEMTDRVIAKLGTPEPVNTRDPLIRLSLDNRNLMHAGETLHDTALKSQYLVAAPLVNVTGTCFGMLVVKRMPFVSMRDDILLAITLLLAYYADTLSSAAVCADVIAKTPSCPLPFAFQTKRMEHLANVSHVRSVLVLLLTDSGNQTACDILIALKKQKRTVDENWLHETEQKTGLLTLMPLSGRAAAEGYLNRINLWTTEKYDTPIAASGISCHFFEIDNRPNSNALQEAMDLFRAD</sequence>
<dbReference type="InterPro" id="IPR029016">
    <property type="entry name" value="GAF-like_dom_sf"/>
</dbReference>
<geneLocation type="plasmid" evidence="4 5">
    <name>unnamed1</name>
</geneLocation>
<evidence type="ECO:0000259" key="3">
    <source>
        <dbReference type="Pfam" id="PF16963"/>
    </source>
</evidence>
<keyword evidence="2" id="KW-0812">Transmembrane</keyword>
<accession>A0ABZ2XLD1</accession>
<keyword evidence="2" id="KW-0472">Membrane</keyword>
<reference evidence="4 5" key="1">
    <citation type="submission" date="2024-04" db="EMBL/GenBank/DDBJ databases">
        <title>Dissimilatory iodate-reducing microorganisms contribute to the enrichment of iodine in groundwater.</title>
        <authorList>
            <person name="Jiang Z."/>
        </authorList>
    </citation>
    <scope>NUCLEOTIDE SEQUENCE [LARGE SCALE GENOMIC DNA]</scope>
    <source>
        <strain evidence="4 5">NCP973</strain>
        <plasmid evidence="4 5">unnamed1</plasmid>
    </source>
</reference>
<name>A0ABZ2XLD1_9RHOO</name>
<evidence type="ECO:0000256" key="2">
    <source>
        <dbReference type="SAM" id="Phobius"/>
    </source>
</evidence>
<keyword evidence="2" id="KW-1133">Transmembrane helix</keyword>
<protein>
    <submittedName>
        <fullName evidence="4">PelD GGDEF domain-containing protein</fullName>
    </submittedName>
</protein>
<feature type="domain" description="PelD GGDEF" evidence="3">
    <location>
        <begin position="335"/>
        <end position="455"/>
    </location>
</feature>
<dbReference type="EMBL" id="CP151407">
    <property type="protein sequence ID" value="WZJ23434.1"/>
    <property type="molecule type" value="Genomic_DNA"/>
</dbReference>
<dbReference type="InterPro" id="IPR031583">
    <property type="entry name" value="PelD_GGDEF"/>
</dbReference>
<organism evidence="4 5">
    <name type="scientific">Azonexus hydrophilus</name>
    <dbReference type="NCBI Taxonomy" id="418702"/>
    <lineage>
        <taxon>Bacteria</taxon>
        <taxon>Pseudomonadati</taxon>
        <taxon>Pseudomonadota</taxon>
        <taxon>Betaproteobacteria</taxon>
        <taxon>Rhodocyclales</taxon>
        <taxon>Azonexaceae</taxon>
        <taxon>Azonexus</taxon>
    </lineage>
</organism>
<feature type="compositionally biased region" description="Basic and acidic residues" evidence="1">
    <location>
        <begin position="13"/>
        <end position="26"/>
    </location>
</feature>
<keyword evidence="5" id="KW-1185">Reference proteome</keyword>
<feature type="region of interest" description="Disordered" evidence="1">
    <location>
        <begin position="1"/>
        <end position="29"/>
    </location>
</feature>
<dbReference type="Gene3D" id="3.30.450.40">
    <property type="match status" value="1"/>
</dbReference>
<evidence type="ECO:0000313" key="5">
    <source>
        <dbReference type="Proteomes" id="UP001479520"/>
    </source>
</evidence>
<gene>
    <name evidence="4" type="ORF">AADV58_16895</name>
</gene>
<keyword evidence="4" id="KW-0614">Plasmid</keyword>
<dbReference type="InterPro" id="IPR038367">
    <property type="entry name" value="PelD_GGDEF_sf"/>
</dbReference>
<feature type="transmembrane region" description="Helical" evidence="2">
    <location>
        <begin position="275"/>
        <end position="294"/>
    </location>
</feature>
<feature type="transmembrane region" description="Helical" evidence="2">
    <location>
        <begin position="83"/>
        <end position="105"/>
    </location>
</feature>
<dbReference type="Proteomes" id="UP001479520">
    <property type="component" value="Plasmid unnamed1"/>
</dbReference>